<evidence type="ECO:0000313" key="4">
    <source>
        <dbReference type="EMBL" id="GAA4066163.1"/>
    </source>
</evidence>
<feature type="compositionally biased region" description="Basic and acidic residues" evidence="1">
    <location>
        <begin position="1"/>
        <end position="12"/>
    </location>
</feature>
<dbReference type="Proteomes" id="UP001499984">
    <property type="component" value="Unassembled WGS sequence"/>
</dbReference>
<evidence type="ECO:0000313" key="5">
    <source>
        <dbReference type="Proteomes" id="UP001499984"/>
    </source>
</evidence>
<dbReference type="Pfam" id="PF01471">
    <property type="entry name" value="PG_binding_1"/>
    <property type="match status" value="1"/>
</dbReference>
<organism evidence="4 5">
    <name type="scientific">Streptomyces shaanxiensis</name>
    <dbReference type="NCBI Taxonomy" id="653357"/>
    <lineage>
        <taxon>Bacteria</taxon>
        <taxon>Bacillati</taxon>
        <taxon>Actinomycetota</taxon>
        <taxon>Actinomycetes</taxon>
        <taxon>Kitasatosporales</taxon>
        <taxon>Streptomycetaceae</taxon>
        <taxon>Streptomyces</taxon>
    </lineage>
</organism>
<sequence>MRRGTGDADHGPRARTVNASGGNMSRWAVLPAELDPRVRQLVVRLRRLKDHSGLSLRQLGARTQYSPKSWERYLGGRSLAPREAVEALARIGGEDPTRLLALHEVAAEAWARRRGDVTAADAYTPPVPEPAATAPEVLSVEVNGPRRPGGSLLVALVAGAVALVLAASTAVLLVVRLGGGEPEETAAPVAAPAMPTSSAPPYACRVERTDDGRWYAGNSRTREAVLAYGHAGPEVAEAQCLLRRAGISPGGIDGIFGPVTEGAVRQLQKRAGLVVDGIVGPHTWKALRR</sequence>
<dbReference type="SUPFAM" id="SSF47090">
    <property type="entry name" value="PGBD-like"/>
    <property type="match status" value="1"/>
</dbReference>
<proteinExistence type="predicted"/>
<feature type="transmembrane region" description="Helical" evidence="2">
    <location>
        <begin position="152"/>
        <end position="175"/>
    </location>
</feature>
<reference evidence="5" key="1">
    <citation type="journal article" date="2019" name="Int. J. Syst. Evol. Microbiol.">
        <title>The Global Catalogue of Microorganisms (GCM) 10K type strain sequencing project: providing services to taxonomists for standard genome sequencing and annotation.</title>
        <authorList>
            <consortium name="The Broad Institute Genomics Platform"/>
            <consortium name="The Broad Institute Genome Sequencing Center for Infectious Disease"/>
            <person name="Wu L."/>
            <person name="Ma J."/>
        </authorList>
    </citation>
    <scope>NUCLEOTIDE SEQUENCE [LARGE SCALE GENOMIC DNA]</scope>
    <source>
        <strain evidence="5">JCM 16925</strain>
    </source>
</reference>
<dbReference type="Pfam" id="PF13560">
    <property type="entry name" value="HTH_31"/>
    <property type="match status" value="1"/>
</dbReference>
<keyword evidence="2" id="KW-0472">Membrane</keyword>
<keyword evidence="5" id="KW-1185">Reference proteome</keyword>
<dbReference type="Gene3D" id="1.10.101.10">
    <property type="entry name" value="PGBD-like superfamily/PGBD"/>
    <property type="match status" value="1"/>
</dbReference>
<dbReference type="InterPro" id="IPR036366">
    <property type="entry name" value="PGBDSf"/>
</dbReference>
<evidence type="ECO:0000259" key="3">
    <source>
        <dbReference type="SMART" id="SM00530"/>
    </source>
</evidence>
<feature type="region of interest" description="Disordered" evidence="1">
    <location>
        <begin position="1"/>
        <end position="20"/>
    </location>
</feature>
<keyword evidence="2" id="KW-0812">Transmembrane</keyword>
<dbReference type="CDD" id="cd00093">
    <property type="entry name" value="HTH_XRE"/>
    <property type="match status" value="1"/>
</dbReference>
<feature type="domain" description="HTH cro/C1-type" evidence="3">
    <location>
        <begin position="44"/>
        <end position="99"/>
    </location>
</feature>
<keyword evidence="2" id="KW-1133">Transmembrane helix</keyword>
<dbReference type="EMBL" id="BAAAZY010000012">
    <property type="protein sequence ID" value="GAA4066163.1"/>
    <property type="molecule type" value="Genomic_DNA"/>
</dbReference>
<dbReference type="InterPro" id="IPR002477">
    <property type="entry name" value="Peptidoglycan-bd-like"/>
</dbReference>
<name>A0ABP7VGZ1_9ACTN</name>
<dbReference type="Gene3D" id="1.10.260.40">
    <property type="entry name" value="lambda repressor-like DNA-binding domains"/>
    <property type="match status" value="1"/>
</dbReference>
<dbReference type="InterPro" id="IPR036365">
    <property type="entry name" value="PGBD-like_sf"/>
</dbReference>
<accession>A0ABP7VGZ1</accession>
<dbReference type="SUPFAM" id="SSF47413">
    <property type="entry name" value="lambda repressor-like DNA-binding domains"/>
    <property type="match status" value="1"/>
</dbReference>
<evidence type="ECO:0000256" key="2">
    <source>
        <dbReference type="SAM" id="Phobius"/>
    </source>
</evidence>
<dbReference type="SMART" id="SM00530">
    <property type="entry name" value="HTH_XRE"/>
    <property type="match status" value="1"/>
</dbReference>
<protein>
    <recommendedName>
        <fullName evidence="3">HTH cro/C1-type domain-containing protein</fullName>
    </recommendedName>
</protein>
<dbReference type="InterPro" id="IPR010982">
    <property type="entry name" value="Lambda_DNA-bd_dom_sf"/>
</dbReference>
<dbReference type="InterPro" id="IPR001387">
    <property type="entry name" value="Cro/C1-type_HTH"/>
</dbReference>
<evidence type="ECO:0000256" key="1">
    <source>
        <dbReference type="SAM" id="MobiDB-lite"/>
    </source>
</evidence>
<gene>
    <name evidence="4" type="ORF">GCM10022233_46370</name>
</gene>
<comment type="caution">
    <text evidence="4">The sequence shown here is derived from an EMBL/GenBank/DDBJ whole genome shotgun (WGS) entry which is preliminary data.</text>
</comment>